<dbReference type="EMBL" id="JH600070">
    <property type="protein sequence ID" value="EIJ41227.1"/>
    <property type="molecule type" value="Genomic_DNA"/>
</dbReference>
<dbReference type="HOGENOM" id="CLU_2328138_0_0_6"/>
<reference evidence="1 2" key="1">
    <citation type="submission" date="2011-11" db="EMBL/GenBank/DDBJ databases">
        <title>Improved High-Quality Draft sequence of Beggiatoa alba B18lD.</title>
        <authorList>
            <consortium name="US DOE Joint Genome Institute"/>
            <person name="Lucas S."/>
            <person name="Han J."/>
            <person name="Lapidus A."/>
            <person name="Cheng J.-F."/>
            <person name="Goodwin L."/>
            <person name="Pitluck S."/>
            <person name="Peters L."/>
            <person name="Mikhailova N."/>
            <person name="Held B."/>
            <person name="Detter J.C."/>
            <person name="Han C."/>
            <person name="Tapia R."/>
            <person name="Land M."/>
            <person name="Hauser L."/>
            <person name="Kyrpides N."/>
            <person name="Ivanova N."/>
            <person name="Pagani I."/>
            <person name="Samuel K."/>
            <person name="Teske A."/>
            <person name="Mueller J."/>
            <person name="Woyke T."/>
        </authorList>
    </citation>
    <scope>NUCLEOTIDE SEQUENCE [LARGE SCALE GENOMIC DNA]</scope>
    <source>
        <strain evidence="1 2">B18LD</strain>
    </source>
</reference>
<dbReference type="OrthoDB" id="680858at2"/>
<protein>
    <submittedName>
        <fullName evidence="1">Uncharacterized protein</fullName>
    </submittedName>
</protein>
<accession>I3CC84</accession>
<dbReference type="STRING" id="395493.BegalDRAFT_0306"/>
<dbReference type="Proteomes" id="UP000005744">
    <property type="component" value="Unassembled WGS sequence"/>
</dbReference>
<sequence length="98" mass="11006">MKIQTLLQDKETYHFLIELKNGSIEIITDLIKTEYCLILYELHIDGLGKGMSSRTELKNAVIELGKQFDVKEVVIFGGRRTTGASVGIVAKNPKKLIK</sequence>
<proteinExistence type="predicted"/>
<dbReference type="RefSeq" id="WP_002682961.1">
    <property type="nucleotide sequence ID" value="NZ_JH600070.1"/>
</dbReference>
<dbReference type="AlphaFoldDB" id="I3CC84"/>
<evidence type="ECO:0000313" key="2">
    <source>
        <dbReference type="Proteomes" id="UP000005744"/>
    </source>
</evidence>
<evidence type="ECO:0000313" key="1">
    <source>
        <dbReference type="EMBL" id="EIJ41227.1"/>
    </source>
</evidence>
<name>I3CC84_9GAMM</name>
<gene>
    <name evidence="1" type="ORF">BegalDRAFT_0306</name>
</gene>
<organism evidence="1 2">
    <name type="scientific">Beggiatoa alba B18LD</name>
    <dbReference type="NCBI Taxonomy" id="395493"/>
    <lineage>
        <taxon>Bacteria</taxon>
        <taxon>Pseudomonadati</taxon>
        <taxon>Pseudomonadota</taxon>
        <taxon>Gammaproteobacteria</taxon>
        <taxon>Thiotrichales</taxon>
        <taxon>Thiotrichaceae</taxon>
        <taxon>Beggiatoa</taxon>
    </lineage>
</organism>
<keyword evidence="2" id="KW-1185">Reference proteome</keyword>